<dbReference type="OrthoDB" id="21204at2759"/>
<name>A0A834HYL0_RHYFE</name>
<accession>A0A834HYL0</accession>
<keyword evidence="1" id="KW-0479">Metal-binding</keyword>
<feature type="region of interest" description="Disordered" evidence="5">
    <location>
        <begin position="36"/>
        <end position="87"/>
    </location>
</feature>
<keyword evidence="8" id="KW-1185">Reference proteome</keyword>
<evidence type="ECO:0000256" key="5">
    <source>
        <dbReference type="SAM" id="MobiDB-lite"/>
    </source>
</evidence>
<evidence type="ECO:0000256" key="2">
    <source>
        <dbReference type="ARBA" id="ARBA00022771"/>
    </source>
</evidence>
<feature type="compositionally biased region" description="Low complexity" evidence="5">
    <location>
        <begin position="49"/>
        <end position="66"/>
    </location>
</feature>
<dbReference type="InterPro" id="IPR013083">
    <property type="entry name" value="Znf_RING/FYVE/PHD"/>
</dbReference>
<dbReference type="SMART" id="SM00184">
    <property type="entry name" value="RING"/>
    <property type="match status" value="1"/>
</dbReference>
<proteinExistence type="predicted"/>
<dbReference type="GO" id="GO:0061630">
    <property type="term" value="F:ubiquitin protein ligase activity"/>
    <property type="evidence" value="ECO:0007669"/>
    <property type="project" value="TreeGrafter"/>
</dbReference>
<evidence type="ECO:0000256" key="1">
    <source>
        <dbReference type="ARBA" id="ARBA00022723"/>
    </source>
</evidence>
<dbReference type="PANTHER" id="PTHR45931:SF3">
    <property type="entry name" value="RING ZINC FINGER-CONTAINING PROTEIN"/>
    <property type="match status" value="1"/>
</dbReference>
<dbReference type="AlphaFoldDB" id="A0A834HYL0"/>
<evidence type="ECO:0000313" key="8">
    <source>
        <dbReference type="Proteomes" id="UP000625711"/>
    </source>
</evidence>
<dbReference type="EMBL" id="JAACXV010014030">
    <property type="protein sequence ID" value="KAF7270980.1"/>
    <property type="molecule type" value="Genomic_DNA"/>
</dbReference>
<dbReference type="GO" id="GO:0006511">
    <property type="term" value="P:ubiquitin-dependent protein catabolic process"/>
    <property type="evidence" value="ECO:0007669"/>
    <property type="project" value="TreeGrafter"/>
</dbReference>
<dbReference type="GO" id="GO:0008270">
    <property type="term" value="F:zinc ion binding"/>
    <property type="evidence" value="ECO:0007669"/>
    <property type="project" value="UniProtKB-KW"/>
</dbReference>
<dbReference type="InterPro" id="IPR001841">
    <property type="entry name" value="Znf_RING"/>
</dbReference>
<dbReference type="PANTHER" id="PTHR45931">
    <property type="entry name" value="SI:CH211-59O9.10"/>
    <property type="match status" value="1"/>
</dbReference>
<dbReference type="PROSITE" id="PS50089">
    <property type="entry name" value="ZF_RING_2"/>
    <property type="match status" value="1"/>
</dbReference>
<feature type="domain" description="RING-type" evidence="6">
    <location>
        <begin position="177"/>
        <end position="218"/>
    </location>
</feature>
<dbReference type="Proteomes" id="UP000625711">
    <property type="component" value="Unassembled WGS sequence"/>
</dbReference>
<organism evidence="7 8">
    <name type="scientific">Rhynchophorus ferrugineus</name>
    <name type="common">Red palm weevil</name>
    <name type="synonym">Curculio ferrugineus</name>
    <dbReference type="NCBI Taxonomy" id="354439"/>
    <lineage>
        <taxon>Eukaryota</taxon>
        <taxon>Metazoa</taxon>
        <taxon>Ecdysozoa</taxon>
        <taxon>Arthropoda</taxon>
        <taxon>Hexapoda</taxon>
        <taxon>Insecta</taxon>
        <taxon>Pterygota</taxon>
        <taxon>Neoptera</taxon>
        <taxon>Endopterygota</taxon>
        <taxon>Coleoptera</taxon>
        <taxon>Polyphaga</taxon>
        <taxon>Cucujiformia</taxon>
        <taxon>Curculionidae</taxon>
        <taxon>Dryophthorinae</taxon>
        <taxon>Rhynchophorus</taxon>
    </lineage>
</organism>
<keyword evidence="3" id="KW-0862">Zinc</keyword>
<dbReference type="Pfam" id="PF13639">
    <property type="entry name" value="zf-RING_2"/>
    <property type="match status" value="1"/>
</dbReference>
<keyword evidence="2 4" id="KW-0863">Zinc-finger</keyword>
<comment type="caution">
    <text evidence="7">The sequence shown here is derived from an EMBL/GenBank/DDBJ whole genome shotgun (WGS) entry which is preliminary data.</text>
</comment>
<evidence type="ECO:0000256" key="3">
    <source>
        <dbReference type="ARBA" id="ARBA00022833"/>
    </source>
</evidence>
<feature type="compositionally biased region" description="Polar residues" evidence="5">
    <location>
        <begin position="67"/>
        <end position="87"/>
    </location>
</feature>
<evidence type="ECO:0000256" key="4">
    <source>
        <dbReference type="PROSITE-ProRule" id="PRU00175"/>
    </source>
</evidence>
<dbReference type="GO" id="GO:0005634">
    <property type="term" value="C:nucleus"/>
    <property type="evidence" value="ECO:0007669"/>
    <property type="project" value="TreeGrafter"/>
</dbReference>
<gene>
    <name evidence="7" type="ORF">GWI33_016092</name>
</gene>
<protein>
    <recommendedName>
        <fullName evidence="6">RING-type domain-containing protein</fullName>
    </recommendedName>
</protein>
<evidence type="ECO:0000313" key="7">
    <source>
        <dbReference type="EMBL" id="KAF7270980.1"/>
    </source>
</evidence>
<dbReference type="SUPFAM" id="SSF57850">
    <property type="entry name" value="RING/U-box"/>
    <property type="match status" value="1"/>
</dbReference>
<dbReference type="Gene3D" id="3.30.40.10">
    <property type="entry name" value="Zinc/RING finger domain, C3HC4 (zinc finger)"/>
    <property type="match status" value="1"/>
</dbReference>
<evidence type="ECO:0000259" key="6">
    <source>
        <dbReference type="PROSITE" id="PS50089"/>
    </source>
</evidence>
<dbReference type="InterPro" id="IPR051834">
    <property type="entry name" value="RING_finger_E3_ligase"/>
</dbReference>
<sequence length="329" mass="37155">MSAIYCPPKHNYIKYALPQPPVFVSTLHIPPLACPQTATRYPSPPEPRPAVTQTSTQQAPQATSQSGHVAQASSFRAASNQTPRSVNNPIVPIAPSPWRHAYNQRDVNHNIIRLRNEVYARHIFMAGEDSDRLEAALDLSDAYPNLQRTTSKGLTEAQIEQLTTSLYDSGCPAGQVCVVCMYEFAGQELLRILPCKHMYHAECVDQWFQTKGNCPLCRYDLTKMFEQIILNLAHDLGFEGLNERDEHFERKEAVASKQLTSKKLSKAFSYFEEGINIFVENDPNAERKAKVLKSATSCYKSVKNEIDMKTRQANWNNFLSQALYQKALN</sequence>
<reference evidence="7" key="1">
    <citation type="submission" date="2020-08" db="EMBL/GenBank/DDBJ databases">
        <title>Genome sequencing and assembly of the red palm weevil Rhynchophorus ferrugineus.</title>
        <authorList>
            <person name="Dias G.B."/>
            <person name="Bergman C.M."/>
            <person name="Manee M."/>
        </authorList>
    </citation>
    <scope>NUCLEOTIDE SEQUENCE</scope>
    <source>
        <strain evidence="7">AA-2017</strain>
        <tissue evidence="7">Whole larva</tissue>
    </source>
</reference>